<keyword evidence="8 11" id="KW-0560">Oxidoreductase</keyword>
<proteinExistence type="inferred from homology"/>
<evidence type="ECO:0000256" key="8">
    <source>
        <dbReference type="ARBA" id="ARBA00023002"/>
    </source>
</evidence>
<dbReference type="Pfam" id="PF00374">
    <property type="entry name" value="NiFeSe_Hases"/>
    <property type="match status" value="1"/>
</dbReference>
<dbReference type="Proteomes" id="UP000282086">
    <property type="component" value="Chromosome"/>
</dbReference>
<comment type="similarity">
    <text evidence="3">Belongs to the [NiFe]/[NiFeSe] hydrogenase large subunit family.</text>
</comment>
<comment type="cofactor">
    <cofactor evidence="1">
        <name>Ni(2+)</name>
        <dbReference type="ChEBI" id="CHEBI:49786"/>
    </cofactor>
</comment>
<dbReference type="EC" id="1.12.99.6" evidence="5"/>
<gene>
    <name evidence="11" type="primary">hyaB_1</name>
    <name evidence="11" type="ORF">NCTC129_06206</name>
</gene>
<comment type="subcellular location">
    <subcellularLocation>
        <location evidence="2">Cell membrane</location>
        <topology evidence="2">Peripheral membrane protein</topology>
    </subcellularLocation>
</comment>
<dbReference type="GO" id="GO:0016151">
    <property type="term" value="F:nickel cation binding"/>
    <property type="evidence" value="ECO:0007669"/>
    <property type="project" value="InterPro"/>
</dbReference>
<evidence type="ECO:0000256" key="6">
    <source>
        <dbReference type="ARBA" id="ARBA00022596"/>
    </source>
</evidence>
<dbReference type="InterPro" id="IPR050867">
    <property type="entry name" value="NiFe/NiFeSe_hydrgnase_LSU"/>
</dbReference>
<evidence type="ECO:0000313" key="12">
    <source>
        <dbReference type="Proteomes" id="UP000282086"/>
    </source>
</evidence>
<accession>A0A447N997</accession>
<dbReference type="PANTHER" id="PTHR42958:SF3">
    <property type="entry name" value="HYDROGENASE-1 LARGE CHAIN"/>
    <property type="match status" value="1"/>
</dbReference>
<evidence type="ECO:0000256" key="9">
    <source>
        <dbReference type="ARBA" id="ARBA00031163"/>
    </source>
</evidence>
<comment type="catalytic activity">
    <reaction evidence="10">
        <text>H2 + A = AH2</text>
        <dbReference type="Rhea" id="RHEA:12116"/>
        <dbReference type="ChEBI" id="CHEBI:13193"/>
        <dbReference type="ChEBI" id="CHEBI:17499"/>
        <dbReference type="ChEBI" id="CHEBI:18276"/>
        <dbReference type="EC" id="1.12.99.6"/>
    </reaction>
</comment>
<dbReference type="SUPFAM" id="SSF56762">
    <property type="entry name" value="HydB/Nqo4-like"/>
    <property type="match status" value="1"/>
</dbReference>
<name>A0A447N997_SALET</name>
<dbReference type="PANTHER" id="PTHR42958">
    <property type="entry name" value="HYDROGENASE-2 LARGE CHAIN"/>
    <property type="match status" value="1"/>
</dbReference>
<organism evidence="11 12">
    <name type="scientific">Salmonella enterica I</name>
    <dbReference type="NCBI Taxonomy" id="59201"/>
    <lineage>
        <taxon>Bacteria</taxon>
        <taxon>Pseudomonadati</taxon>
        <taxon>Pseudomonadota</taxon>
        <taxon>Gammaproteobacteria</taxon>
        <taxon>Enterobacterales</taxon>
        <taxon>Enterobacteriaceae</taxon>
        <taxon>Salmonella</taxon>
    </lineage>
</organism>
<protein>
    <recommendedName>
        <fullName evidence="5">hydrogenase (acceptor)</fullName>
        <ecNumber evidence="5">1.12.99.6</ecNumber>
    </recommendedName>
    <alternativeName>
        <fullName evidence="9">NiFe hydrogenase</fullName>
    </alternativeName>
</protein>
<dbReference type="Gene3D" id="1.10.645.10">
    <property type="entry name" value="Cytochrome-c3 Hydrogenase, chain B"/>
    <property type="match status" value="1"/>
</dbReference>
<dbReference type="InterPro" id="IPR029014">
    <property type="entry name" value="NiFe-Hase_large"/>
</dbReference>
<evidence type="ECO:0000256" key="4">
    <source>
        <dbReference type="ARBA" id="ARBA00011771"/>
    </source>
</evidence>
<evidence type="ECO:0000256" key="3">
    <source>
        <dbReference type="ARBA" id="ARBA00009292"/>
    </source>
</evidence>
<evidence type="ECO:0000256" key="5">
    <source>
        <dbReference type="ARBA" id="ARBA00012082"/>
    </source>
</evidence>
<dbReference type="GO" id="GO:0005886">
    <property type="term" value="C:plasma membrane"/>
    <property type="evidence" value="ECO:0007669"/>
    <property type="project" value="UniProtKB-SubCell"/>
</dbReference>
<dbReference type="EMBL" id="LR134140">
    <property type="protein sequence ID" value="VDZ99872.1"/>
    <property type="molecule type" value="Genomic_DNA"/>
</dbReference>
<reference evidence="11 12" key="1">
    <citation type="submission" date="2018-12" db="EMBL/GenBank/DDBJ databases">
        <authorList>
            <consortium name="Pathogen Informatics"/>
        </authorList>
    </citation>
    <scope>NUCLEOTIDE SEQUENCE [LARGE SCALE GENOMIC DNA]</scope>
    <source>
        <strain evidence="11 12">NCTC129</strain>
    </source>
</reference>
<evidence type="ECO:0000256" key="10">
    <source>
        <dbReference type="ARBA" id="ARBA00048757"/>
    </source>
</evidence>
<comment type="subunit">
    <text evidence="4">Heterodimer of a large and a small subunit.</text>
</comment>
<evidence type="ECO:0000256" key="1">
    <source>
        <dbReference type="ARBA" id="ARBA00001967"/>
    </source>
</evidence>
<evidence type="ECO:0000313" key="11">
    <source>
        <dbReference type="EMBL" id="VDZ99872.1"/>
    </source>
</evidence>
<dbReference type="FunFam" id="1.10.645.10:FF:000002">
    <property type="entry name" value="Hydrogenase 2 large subunit"/>
    <property type="match status" value="1"/>
</dbReference>
<keyword evidence="7" id="KW-0479">Metal-binding</keyword>
<sequence length="417" mass="46816">MGFAHYLEALDFQREIVKSIPYLAVRTPHPNWIVGGMPCAINLDQSGAVGAINMERLNLVQSIITRTADFINNVMVPDALAIGQFNKAWSQIGTGLSDKCVLSYGAFPDIANDFSQQSLLMPGGAVVNGDFKNVMPVDLADPQQIQEFVDHAWYRYPDDRLGRHPFDGITDPWYNPGDVKGSDTHIQQLNEQERYSWIKAPRWRGHAMEVGPLARTLIAYHKGDAATIESVDRMMSALKLPLSGIQSTLGRILCRAHEAQWAVGKLQYFFDRLMTNLKNGDLATANTEKWEPASWPQHCRGIGFTEAPRGALGHWASIRDQKIELYQCVVPTTWNASPRDPKKQIGAYEAALMGTQMAIPDQPLEILRTLHSFDPLPRLFNPRARRRRQRTDCRPGTLSVKEKNDDWKAISTRRGGA</sequence>
<evidence type="ECO:0000256" key="7">
    <source>
        <dbReference type="ARBA" id="ARBA00022723"/>
    </source>
</evidence>
<evidence type="ECO:0000256" key="2">
    <source>
        <dbReference type="ARBA" id="ARBA00004202"/>
    </source>
</evidence>
<dbReference type="InterPro" id="IPR001501">
    <property type="entry name" value="Ni-dep_hyd_lsu"/>
</dbReference>
<dbReference type="AlphaFoldDB" id="A0A447N997"/>
<dbReference type="GO" id="GO:0033748">
    <property type="term" value="F:hydrogenase (acceptor) activity"/>
    <property type="evidence" value="ECO:0007669"/>
    <property type="project" value="UniProtKB-EC"/>
</dbReference>
<keyword evidence="6" id="KW-0533">Nickel</keyword>